<name>J9G2L0_9ZZZZ</name>
<reference evidence="1" key="1">
    <citation type="journal article" date="2012" name="PLoS ONE">
        <title>Gene sets for utilization of primary and secondary nutrition supplies in the distal gut of endangered iberian lynx.</title>
        <authorList>
            <person name="Alcaide M."/>
            <person name="Messina E."/>
            <person name="Richter M."/>
            <person name="Bargiela R."/>
            <person name="Peplies J."/>
            <person name="Huws S.A."/>
            <person name="Newbold C.J."/>
            <person name="Golyshin P.N."/>
            <person name="Simon M.A."/>
            <person name="Lopez G."/>
            <person name="Yakimov M.M."/>
            <person name="Ferrer M."/>
        </authorList>
    </citation>
    <scope>NUCLEOTIDE SEQUENCE</scope>
</reference>
<proteinExistence type="predicted"/>
<organism evidence="1">
    <name type="scientific">gut metagenome</name>
    <dbReference type="NCBI Taxonomy" id="749906"/>
    <lineage>
        <taxon>unclassified sequences</taxon>
        <taxon>metagenomes</taxon>
        <taxon>organismal metagenomes</taxon>
    </lineage>
</organism>
<protein>
    <submittedName>
        <fullName evidence="1">Uncharacterized protein</fullName>
    </submittedName>
</protein>
<dbReference type="AlphaFoldDB" id="J9G2L0"/>
<sequence length="102" mass="11501">MRTFADNRLHVDSSIVCQFQHGGKGFSFFGGKAVQQDVTVFQQFNDFFIIHLPIADDTVDVQYTSGIFSYVILTAVPLTGLHYIAATQWTATDNFLLCFHTF</sequence>
<comment type="caution">
    <text evidence="1">The sequence shown here is derived from an EMBL/GenBank/DDBJ whole genome shotgun (WGS) entry which is preliminary data.</text>
</comment>
<dbReference type="EMBL" id="AMCI01002947">
    <property type="protein sequence ID" value="EJX01467.1"/>
    <property type="molecule type" value="Genomic_DNA"/>
</dbReference>
<evidence type="ECO:0000313" key="1">
    <source>
        <dbReference type="EMBL" id="EJX01467.1"/>
    </source>
</evidence>
<accession>J9G2L0</accession>
<gene>
    <name evidence="1" type="ORF">EVA_10427</name>
</gene>